<dbReference type="InterPro" id="IPR012934">
    <property type="entry name" value="Znf_AD"/>
</dbReference>
<evidence type="ECO:0000313" key="11">
    <source>
        <dbReference type="Proteomes" id="UP000792457"/>
    </source>
</evidence>
<dbReference type="EMBL" id="KZ308639">
    <property type="protein sequence ID" value="KAG8232661.1"/>
    <property type="molecule type" value="Genomic_DNA"/>
</dbReference>
<dbReference type="InterPro" id="IPR036236">
    <property type="entry name" value="Znf_C2H2_sf"/>
</dbReference>
<protein>
    <recommendedName>
        <fullName evidence="9">C2H2-type domain-containing protein</fullName>
    </recommendedName>
</protein>
<evidence type="ECO:0000256" key="1">
    <source>
        <dbReference type="ARBA" id="ARBA00004123"/>
    </source>
</evidence>
<evidence type="ECO:0000256" key="3">
    <source>
        <dbReference type="ARBA" id="ARBA00022737"/>
    </source>
</evidence>
<name>A0A8K0KEP9_LADFU</name>
<dbReference type="SUPFAM" id="SSF57716">
    <property type="entry name" value="Glucocorticoid receptor-like (DNA-binding domain)"/>
    <property type="match status" value="1"/>
</dbReference>
<feature type="region of interest" description="Disordered" evidence="8">
    <location>
        <begin position="1"/>
        <end position="140"/>
    </location>
</feature>
<dbReference type="InterPro" id="IPR050888">
    <property type="entry name" value="ZnF_C2H2-type_TF"/>
</dbReference>
<keyword evidence="6" id="KW-0539">Nucleus</keyword>
<comment type="caution">
    <text evidence="10">The sequence shown here is derived from an EMBL/GenBank/DDBJ whole genome shotgun (WGS) entry which is preliminary data.</text>
</comment>
<accession>A0A8K0KEP9</accession>
<evidence type="ECO:0000256" key="8">
    <source>
        <dbReference type="SAM" id="MobiDB-lite"/>
    </source>
</evidence>
<gene>
    <name evidence="10" type="ORF">J437_LFUL011893</name>
</gene>
<keyword evidence="2" id="KW-0479">Metal-binding</keyword>
<dbReference type="Pfam" id="PF00096">
    <property type="entry name" value="zf-C2H2"/>
    <property type="match status" value="1"/>
</dbReference>
<keyword evidence="5" id="KW-0862">Zinc</keyword>
<comment type="subcellular location">
    <subcellularLocation>
        <location evidence="1">Nucleus</location>
    </subcellularLocation>
</comment>
<dbReference type="Proteomes" id="UP000792457">
    <property type="component" value="Unassembled WGS sequence"/>
</dbReference>
<feature type="compositionally biased region" description="Polar residues" evidence="8">
    <location>
        <begin position="101"/>
        <end position="112"/>
    </location>
</feature>
<dbReference type="SMART" id="SM00355">
    <property type="entry name" value="ZnF_C2H2"/>
    <property type="match status" value="3"/>
</dbReference>
<keyword evidence="11" id="KW-1185">Reference proteome</keyword>
<dbReference type="SUPFAM" id="SSF57667">
    <property type="entry name" value="beta-beta-alpha zinc fingers"/>
    <property type="match status" value="1"/>
</dbReference>
<evidence type="ECO:0000256" key="6">
    <source>
        <dbReference type="ARBA" id="ARBA00023242"/>
    </source>
</evidence>
<evidence type="ECO:0000256" key="7">
    <source>
        <dbReference type="PROSITE-ProRule" id="PRU00042"/>
    </source>
</evidence>
<reference evidence="10" key="1">
    <citation type="submission" date="2013-04" db="EMBL/GenBank/DDBJ databases">
        <authorList>
            <person name="Qu J."/>
            <person name="Murali S.C."/>
            <person name="Bandaranaike D."/>
            <person name="Bellair M."/>
            <person name="Blankenburg K."/>
            <person name="Chao H."/>
            <person name="Dinh H."/>
            <person name="Doddapaneni H."/>
            <person name="Downs B."/>
            <person name="Dugan-Rocha S."/>
            <person name="Elkadiri S."/>
            <person name="Gnanaolivu R.D."/>
            <person name="Hernandez B."/>
            <person name="Javaid M."/>
            <person name="Jayaseelan J.C."/>
            <person name="Lee S."/>
            <person name="Li M."/>
            <person name="Ming W."/>
            <person name="Munidasa M."/>
            <person name="Muniz J."/>
            <person name="Nguyen L."/>
            <person name="Ongeri F."/>
            <person name="Osuji N."/>
            <person name="Pu L.-L."/>
            <person name="Puazo M."/>
            <person name="Qu C."/>
            <person name="Quiroz J."/>
            <person name="Raj R."/>
            <person name="Weissenberger G."/>
            <person name="Xin Y."/>
            <person name="Zou X."/>
            <person name="Han Y."/>
            <person name="Richards S."/>
            <person name="Worley K."/>
            <person name="Muzny D."/>
            <person name="Gibbs R."/>
        </authorList>
    </citation>
    <scope>NUCLEOTIDE SEQUENCE</scope>
    <source>
        <strain evidence="10">Sampled in the wild</strain>
    </source>
</reference>
<proteinExistence type="predicted"/>
<feature type="compositionally biased region" description="Acidic residues" evidence="8">
    <location>
        <begin position="116"/>
        <end position="126"/>
    </location>
</feature>
<reference evidence="10" key="2">
    <citation type="submission" date="2017-10" db="EMBL/GenBank/DDBJ databases">
        <title>Ladona fulva Genome sequencing and assembly.</title>
        <authorList>
            <person name="Murali S."/>
            <person name="Richards S."/>
            <person name="Bandaranaike D."/>
            <person name="Bellair M."/>
            <person name="Blankenburg K."/>
            <person name="Chao H."/>
            <person name="Dinh H."/>
            <person name="Doddapaneni H."/>
            <person name="Dugan-Rocha S."/>
            <person name="Elkadiri S."/>
            <person name="Gnanaolivu R."/>
            <person name="Hernandez B."/>
            <person name="Skinner E."/>
            <person name="Javaid M."/>
            <person name="Lee S."/>
            <person name="Li M."/>
            <person name="Ming W."/>
            <person name="Munidasa M."/>
            <person name="Muniz J."/>
            <person name="Nguyen L."/>
            <person name="Hughes D."/>
            <person name="Osuji N."/>
            <person name="Pu L.-L."/>
            <person name="Puazo M."/>
            <person name="Qu C."/>
            <person name="Quiroz J."/>
            <person name="Raj R."/>
            <person name="Weissenberger G."/>
            <person name="Xin Y."/>
            <person name="Zou X."/>
            <person name="Han Y."/>
            <person name="Worley K."/>
            <person name="Muzny D."/>
            <person name="Gibbs R."/>
        </authorList>
    </citation>
    <scope>NUCLEOTIDE SEQUENCE</scope>
    <source>
        <strain evidence="10">Sampled in the wild</strain>
    </source>
</reference>
<evidence type="ECO:0000256" key="4">
    <source>
        <dbReference type="ARBA" id="ARBA00022771"/>
    </source>
</evidence>
<dbReference type="GO" id="GO:0005634">
    <property type="term" value="C:nucleus"/>
    <property type="evidence" value="ECO:0007669"/>
    <property type="project" value="UniProtKB-SubCell"/>
</dbReference>
<feature type="domain" description="C2H2-type" evidence="9">
    <location>
        <begin position="564"/>
        <end position="591"/>
    </location>
</feature>
<keyword evidence="4 7" id="KW-0863">Zinc-finger</keyword>
<evidence type="ECO:0000259" key="9">
    <source>
        <dbReference type="PROSITE" id="PS50157"/>
    </source>
</evidence>
<feature type="compositionally biased region" description="Basic residues" evidence="8">
    <location>
        <begin position="12"/>
        <end position="36"/>
    </location>
</feature>
<evidence type="ECO:0000256" key="5">
    <source>
        <dbReference type="ARBA" id="ARBA00022833"/>
    </source>
</evidence>
<keyword evidence="3" id="KW-0677">Repeat</keyword>
<dbReference type="Pfam" id="PF07776">
    <property type="entry name" value="zf-AD"/>
    <property type="match status" value="1"/>
</dbReference>
<dbReference type="PROSITE" id="PS00028">
    <property type="entry name" value="ZINC_FINGER_C2H2_1"/>
    <property type="match status" value="3"/>
</dbReference>
<evidence type="ECO:0000256" key="2">
    <source>
        <dbReference type="ARBA" id="ARBA00022723"/>
    </source>
</evidence>
<dbReference type="Gene3D" id="3.30.160.60">
    <property type="entry name" value="Classic Zinc Finger"/>
    <property type="match status" value="1"/>
</dbReference>
<sequence>MELEERPTGRYVKWKYRRGYRPKKRKYHPPPRRNSKKGQESGNANGVVKEQEALPQRLESANGAVNEQEAFPERSESSNGVVNEQEAFLERSGTSAAERLSSPQHGSSSGQFSDVDPVDAEMDSDASLESSSCDTSLPRVEHRPNKKIRLVHKGIEGGGICLQCFCPSREDALFTYSLHFTPTFLPAVLALHPCYLNPSPPGATSKDIFILQLPESDPCIGLSTQPGSSDLQFSNLDPVFADKEDDASPKSSGCDTSLPTAEHHIHKKIRLCLCKSGTLVDIHGCSVGSGYVPSALISGLLQFEVSVTDIYPQLVCLECLKTLTVFQKFKDSCWIAKVKFDTLHFSMALPHNNDTGGMCDDGVNMAVNDEEYMETNEEYSNLCTEEQVEGETVSEIDIKEEPIEESIIRDPLRLESPHSDVGEIPKEDITIKEEEIQINQRLPVEEAPVTLIEKTAKIAVPQVNSCMEREETQGPLFIKETDTTSTKYLCEENSSANEAYNNPNQISKGEKACPICHRIYCSPQYLNKHMLSLHPRINFEWSEKCSTEIGVEWQSRGQGDEDPYDCDVCGARFYMEDDLSIHMSVHARNNPFQCDCCGKKYNLKRLLWAHVAKCHNKNFKVQHMR</sequence>
<dbReference type="AlphaFoldDB" id="A0A8K0KEP9"/>
<evidence type="ECO:0000313" key="10">
    <source>
        <dbReference type="EMBL" id="KAG8232661.1"/>
    </source>
</evidence>
<dbReference type="PROSITE" id="PS50157">
    <property type="entry name" value="ZINC_FINGER_C2H2_2"/>
    <property type="match status" value="1"/>
</dbReference>
<organism evidence="10 11">
    <name type="scientific">Ladona fulva</name>
    <name type="common">Scarce chaser dragonfly</name>
    <name type="synonym">Libellula fulva</name>
    <dbReference type="NCBI Taxonomy" id="123851"/>
    <lineage>
        <taxon>Eukaryota</taxon>
        <taxon>Metazoa</taxon>
        <taxon>Ecdysozoa</taxon>
        <taxon>Arthropoda</taxon>
        <taxon>Hexapoda</taxon>
        <taxon>Insecta</taxon>
        <taxon>Pterygota</taxon>
        <taxon>Palaeoptera</taxon>
        <taxon>Odonata</taxon>
        <taxon>Epiprocta</taxon>
        <taxon>Anisoptera</taxon>
        <taxon>Libelluloidea</taxon>
        <taxon>Libellulidae</taxon>
        <taxon>Ladona</taxon>
    </lineage>
</organism>
<dbReference type="PANTHER" id="PTHR24406">
    <property type="entry name" value="TRANSCRIPTIONAL REPRESSOR CTCFL-RELATED"/>
    <property type="match status" value="1"/>
</dbReference>
<dbReference type="GO" id="GO:0008270">
    <property type="term" value="F:zinc ion binding"/>
    <property type="evidence" value="ECO:0007669"/>
    <property type="project" value="UniProtKB-KW"/>
</dbReference>
<dbReference type="InterPro" id="IPR013087">
    <property type="entry name" value="Znf_C2H2_type"/>
</dbReference>